<evidence type="ECO:0000313" key="3">
    <source>
        <dbReference type="EMBL" id="MEN2793046.1"/>
    </source>
</evidence>
<comment type="similarity">
    <text evidence="1">Belongs to the short-chain dehydrogenases/reductases (SDR) family.</text>
</comment>
<sequence length="252" mass="26282">MDFEGQVALVIGGASGMGHAAARILAGRGAQVIIADRDEAAAQREARTLVEQGLCVIARGLDARSATERAALFQFVESTFGGLNVLFNTLGSHGPDGLEVDEASYDEAFDLNVKVHYFTVVEALPLLRSRAPRASVSLMSSAGGLRYAGRSPLYAITKSALVMMAQTMARDLGPSGIRVNVICPGAVDTPFGGSHHAPQARADARAAFMQKLPLRRIASADDIGEVVAFLASDAGSYLTGLTVPVDGGALLI</sequence>
<dbReference type="Pfam" id="PF13561">
    <property type="entry name" value="adh_short_C2"/>
    <property type="match status" value="1"/>
</dbReference>
<dbReference type="InterPro" id="IPR036291">
    <property type="entry name" value="NAD(P)-bd_dom_sf"/>
</dbReference>
<keyword evidence="4" id="KW-1185">Reference proteome</keyword>
<dbReference type="SUPFAM" id="SSF51735">
    <property type="entry name" value="NAD(P)-binding Rossmann-fold domains"/>
    <property type="match status" value="1"/>
</dbReference>
<evidence type="ECO:0000256" key="1">
    <source>
        <dbReference type="ARBA" id="ARBA00006484"/>
    </source>
</evidence>
<evidence type="ECO:0000313" key="4">
    <source>
        <dbReference type="Proteomes" id="UP001419910"/>
    </source>
</evidence>
<protein>
    <submittedName>
        <fullName evidence="3">SDR family oxidoreductase</fullName>
    </submittedName>
</protein>
<organism evidence="3 4">
    <name type="scientific">Sphingomonas oligophenolica</name>
    <dbReference type="NCBI Taxonomy" id="301154"/>
    <lineage>
        <taxon>Bacteria</taxon>
        <taxon>Pseudomonadati</taxon>
        <taxon>Pseudomonadota</taxon>
        <taxon>Alphaproteobacteria</taxon>
        <taxon>Sphingomonadales</taxon>
        <taxon>Sphingomonadaceae</taxon>
        <taxon>Sphingomonas</taxon>
    </lineage>
</organism>
<dbReference type="RefSeq" id="WP_343892301.1">
    <property type="nucleotide sequence ID" value="NZ_BAAAEH010000057.1"/>
</dbReference>
<dbReference type="PROSITE" id="PS00061">
    <property type="entry name" value="ADH_SHORT"/>
    <property type="match status" value="1"/>
</dbReference>
<dbReference type="InterPro" id="IPR020904">
    <property type="entry name" value="Sc_DH/Rdtase_CS"/>
</dbReference>
<accession>A0ABU9YB59</accession>
<dbReference type="PANTHER" id="PTHR24321:SF8">
    <property type="entry name" value="ESTRADIOL 17-BETA-DEHYDROGENASE 8-RELATED"/>
    <property type="match status" value="1"/>
</dbReference>
<dbReference type="Gene3D" id="3.40.50.720">
    <property type="entry name" value="NAD(P)-binding Rossmann-like Domain"/>
    <property type="match status" value="1"/>
</dbReference>
<evidence type="ECO:0000256" key="2">
    <source>
        <dbReference type="ARBA" id="ARBA00023002"/>
    </source>
</evidence>
<dbReference type="InterPro" id="IPR002347">
    <property type="entry name" value="SDR_fam"/>
</dbReference>
<comment type="caution">
    <text evidence="3">The sequence shown here is derived from an EMBL/GenBank/DDBJ whole genome shotgun (WGS) entry which is preliminary data.</text>
</comment>
<name>A0ABU9YB59_9SPHN</name>
<dbReference type="Proteomes" id="UP001419910">
    <property type="component" value="Unassembled WGS sequence"/>
</dbReference>
<keyword evidence="2" id="KW-0560">Oxidoreductase</keyword>
<dbReference type="PRINTS" id="PR00081">
    <property type="entry name" value="GDHRDH"/>
</dbReference>
<reference evidence="3 4" key="1">
    <citation type="submission" date="2024-05" db="EMBL/GenBank/DDBJ databases">
        <authorList>
            <person name="Liu Q."/>
            <person name="Xin Y.-H."/>
        </authorList>
    </citation>
    <scope>NUCLEOTIDE SEQUENCE [LARGE SCALE GENOMIC DNA]</scope>
    <source>
        <strain evidence="3 4">CGMCC 1.10181</strain>
    </source>
</reference>
<gene>
    <name evidence="3" type="ORF">ABC974_25705</name>
</gene>
<dbReference type="PANTHER" id="PTHR24321">
    <property type="entry name" value="DEHYDROGENASES, SHORT CHAIN"/>
    <property type="match status" value="1"/>
</dbReference>
<dbReference type="CDD" id="cd05233">
    <property type="entry name" value="SDR_c"/>
    <property type="match status" value="1"/>
</dbReference>
<proteinExistence type="inferred from homology"/>
<dbReference type="EMBL" id="JBDIME010000037">
    <property type="protein sequence ID" value="MEN2793046.1"/>
    <property type="molecule type" value="Genomic_DNA"/>
</dbReference>